<organism evidence="1 2">
    <name type="scientific">Providencia alcalifaciens</name>
    <dbReference type="NCBI Taxonomy" id="126385"/>
    <lineage>
        <taxon>Bacteria</taxon>
        <taxon>Pseudomonadati</taxon>
        <taxon>Pseudomonadota</taxon>
        <taxon>Gammaproteobacteria</taxon>
        <taxon>Enterobacterales</taxon>
        <taxon>Morganellaceae</taxon>
        <taxon>Providencia</taxon>
    </lineage>
</organism>
<proteinExistence type="predicted"/>
<dbReference type="AlphaFoldDB" id="A0AAW9V9P9"/>
<name>A0AAW9V9P9_9GAMM</name>
<dbReference type="EMBL" id="WLUB01000023">
    <property type="protein sequence ID" value="MTC34311.1"/>
    <property type="molecule type" value="Genomic_DNA"/>
</dbReference>
<dbReference type="RefSeq" id="WP_036978398.1">
    <property type="nucleotide sequence ID" value="NZ_WLTX01000005.1"/>
</dbReference>
<reference evidence="1 2" key="1">
    <citation type="submission" date="2019-10" db="EMBL/GenBank/DDBJ databases">
        <title>Comparative genomic analysis of Providencia.</title>
        <authorList>
            <person name="Yuan C."/>
            <person name="Wei Y."/>
            <person name="Yin Z."/>
        </authorList>
    </citation>
    <scope>NUCLEOTIDE SEQUENCE [LARGE SCALE GENOMIC DNA]</scope>
    <source>
        <strain evidence="2">wls1934</strain>
    </source>
</reference>
<gene>
    <name evidence="1" type="ORF">GKR67_06755</name>
</gene>
<dbReference type="Proteomes" id="UP000449944">
    <property type="component" value="Unassembled WGS sequence"/>
</dbReference>
<evidence type="ECO:0000313" key="1">
    <source>
        <dbReference type="EMBL" id="MTC34311.1"/>
    </source>
</evidence>
<evidence type="ECO:0000313" key="2">
    <source>
        <dbReference type="Proteomes" id="UP000449944"/>
    </source>
</evidence>
<accession>A0AAW9V9P9</accession>
<sequence>MGKSSNGRHISGEIYTLQELGVERINTDFDIVDFIDENSNLIGERSTAIINGIECEMSEVYFTYL</sequence>
<comment type="caution">
    <text evidence="1">The sequence shown here is derived from an EMBL/GenBank/DDBJ whole genome shotgun (WGS) entry which is preliminary data.</text>
</comment>
<protein>
    <submittedName>
        <fullName evidence="1">Uncharacterized protein</fullName>
    </submittedName>
</protein>